<evidence type="ECO:0000256" key="1">
    <source>
        <dbReference type="ARBA" id="ARBA00022729"/>
    </source>
</evidence>
<evidence type="ECO:0000256" key="5">
    <source>
        <dbReference type="ARBA" id="ARBA00023180"/>
    </source>
</evidence>
<dbReference type="Proteomes" id="UP001174909">
    <property type="component" value="Unassembled WGS sequence"/>
</dbReference>
<dbReference type="PRINTS" id="PR00850">
    <property type="entry name" value="GLHYDRLASE59"/>
</dbReference>
<feature type="non-terminal residue" evidence="10">
    <location>
        <position position="1"/>
    </location>
</feature>
<dbReference type="InterPro" id="IPR001286">
    <property type="entry name" value="Glyco_hydro_59"/>
</dbReference>
<dbReference type="InterPro" id="IPR049162">
    <property type="entry name" value="GH59_C"/>
</dbReference>
<keyword evidence="5" id="KW-0325">Glycoprotein</keyword>
<dbReference type="AlphaFoldDB" id="A0AA35ST11"/>
<dbReference type="Pfam" id="PF17387">
    <property type="entry name" value="Glyco_hydro_59M"/>
    <property type="match status" value="1"/>
</dbReference>
<dbReference type="EMBL" id="CASHTH010002813">
    <property type="protein sequence ID" value="CAI8035625.1"/>
    <property type="molecule type" value="Genomic_DNA"/>
</dbReference>
<evidence type="ECO:0000256" key="6">
    <source>
        <dbReference type="ARBA" id="ARBA00023295"/>
    </source>
</evidence>
<evidence type="ECO:0000256" key="2">
    <source>
        <dbReference type="ARBA" id="ARBA00022801"/>
    </source>
</evidence>
<reference evidence="10" key="1">
    <citation type="submission" date="2023-03" db="EMBL/GenBank/DDBJ databases">
        <authorList>
            <person name="Steffen K."/>
            <person name="Cardenas P."/>
        </authorList>
    </citation>
    <scope>NUCLEOTIDE SEQUENCE</scope>
</reference>
<accession>A0AA35ST11</accession>
<sequence>MLKDPDLNASISIIGAHYPGTYSDSYAERTHKPLWASEDYSTFNDDVGAGCWARILNQNYVNGNITSTIAWNLIASYYSGLPYFRDGLMTATEPWSGHYEVMGPIWITAHTTQFSEIGYYYLKQGYGAGHLASGGSYVTLYDLKTNDFSIIIETMTRNHSVCVRPDLPPYNVTDQTATFQLKGSLGNVTELNCWISSLKYGSGEVSEYFQEASPVMVKDGIFSVTLPVDTVMTLSTLTGQKKGSFPSVPPSAPFPLPYSDDFDDYPDYSEAQFFADQTGVFEITNASDPSHGKVMRQVVPTEPINWCYRPAAGQPNTIIGNSSWHRVFAEVSVLLEGEGTAVFLAARMSQGGCGVAKATGVFLWLDSAGFYNITTDLAGNEQLKSGRFSVLLQQWYTLQIKVEHTSVSVRVSGNRGASVSDSAEAKNNRPGFVALGTGGYYP</sequence>
<keyword evidence="4" id="KW-1015">Disulfide bond</keyword>
<dbReference type="InterPro" id="IPR049161">
    <property type="entry name" value="GH59_cat"/>
</dbReference>
<evidence type="ECO:0000256" key="3">
    <source>
        <dbReference type="ARBA" id="ARBA00023098"/>
    </source>
</evidence>
<keyword evidence="1" id="KW-0732">Signal</keyword>
<dbReference type="PANTHER" id="PTHR15172:SF1">
    <property type="entry name" value="GALACTOCEREBROSIDASE"/>
    <property type="match status" value="1"/>
</dbReference>
<dbReference type="PANTHER" id="PTHR15172">
    <property type="entry name" value="GALACTOCEREBROSIDASE"/>
    <property type="match status" value="1"/>
</dbReference>
<evidence type="ECO:0000259" key="8">
    <source>
        <dbReference type="Pfam" id="PF17387"/>
    </source>
</evidence>
<feature type="domain" description="Glycosyl hydrolase family 59 central" evidence="8">
    <location>
        <begin position="121"/>
        <end position="240"/>
    </location>
</feature>
<evidence type="ECO:0000313" key="10">
    <source>
        <dbReference type="EMBL" id="CAI8035625.1"/>
    </source>
</evidence>
<gene>
    <name evidence="10" type="ORF">GBAR_LOCUS19964</name>
</gene>
<dbReference type="GO" id="GO:0004336">
    <property type="term" value="F:galactosylceramidase activity"/>
    <property type="evidence" value="ECO:0007669"/>
    <property type="project" value="InterPro"/>
</dbReference>
<dbReference type="FunFam" id="3.20.20.80:FF:000026">
    <property type="entry name" value="galactocerebrosidase precursor"/>
    <property type="match status" value="1"/>
</dbReference>
<dbReference type="SUPFAM" id="SSF51445">
    <property type="entry name" value="(Trans)glycosidases"/>
    <property type="match status" value="1"/>
</dbReference>
<organism evidence="10 11">
    <name type="scientific">Geodia barretti</name>
    <name type="common">Barrett's horny sponge</name>
    <dbReference type="NCBI Taxonomy" id="519541"/>
    <lineage>
        <taxon>Eukaryota</taxon>
        <taxon>Metazoa</taxon>
        <taxon>Porifera</taxon>
        <taxon>Demospongiae</taxon>
        <taxon>Heteroscleromorpha</taxon>
        <taxon>Tetractinellida</taxon>
        <taxon>Astrophorina</taxon>
        <taxon>Geodiidae</taxon>
        <taxon>Geodia</taxon>
    </lineage>
</organism>
<dbReference type="Gene3D" id="3.20.20.80">
    <property type="entry name" value="Glycosidases"/>
    <property type="match status" value="1"/>
</dbReference>
<protein>
    <submittedName>
        <fullName evidence="10">Galactocerebrosidase</fullName>
    </submittedName>
</protein>
<dbReference type="GO" id="GO:0016020">
    <property type="term" value="C:membrane"/>
    <property type="evidence" value="ECO:0007669"/>
    <property type="project" value="GOC"/>
</dbReference>
<keyword evidence="2" id="KW-0378">Hydrolase</keyword>
<dbReference type="InterPro" id="IPR017853">
    <property type="entry name" value="GH"/>
</dbReference>
<dbReference type="Pfam" id="PF02057">
    <property type="entry name" value="Glyco_hydro_59"/>
    <property type="match status" value="1"/>
</dbReference>
<dbReference type="GO" id="GO:0005764">
    <property type="term" value="C:lysosome"/>
    <property type="evidence" value="ECO:0007669"/>
    <property type="project" value="TreeGrafter"/>
</dbReference>
<evidence type="ECO:0000259" key="7">
    <source>
        <dbReference type="Pfam" id="PF02057"/>
    </source>
</evidence>
<dbReference type="Gene3D" id="2.60.120.560">
    <property type="entry name" value="Exo-inulinase, domain 1"/>
    <property type="match status" value="1"/>
</dbReference>
<dbReference type="GO" id="GO:0006683">
    <property type="term" value="P:galactosylceramide catabolic process"/>
    <property type="evidence" value="ECO:0007669"/>
    <property type="project" value="InterPro"/>
</dbReference>
<keyword evidence="3" id="KW-0443">Lipid metabolism</keyword>
<feature type="domain" description="Glycosyl hydrolase family 59 C-terminal lectin" evidence="9">
    <location>
        <begin position="276"/>
        <end position="440"/>
    </location>
</feature>
<evidence type="ECO:0000313" key="11">
    <source>
        <dbReference type="Proteomes" id="UP001174909"/>
    </source>
</evidence>
<feature type="domain" description="Glycosyl hydrolase family 59 catalytic" evidence="7">
    <location>
        <begin position="1"/>
        <end position="113"/>
    </location>
</feature>
<dbReference type="Pfam" id="PF21708">
    <property type="entry name" value="Glyco_hydro_59_C"/>
    <property type="match status" value="1"/>
</dbReference>
<evidence type="ECO:0000259" key="9">
    <source>
        <dbReference type="Pfam" id="PF21708"/>
    </source>
</evidence>
<keyword evidence="6" id="KW-0326">Glycosidase</keyword>
<comment type="caution">
    <text evidence="10">The sequence shown here is derived from an EMBL/GenBank/DDBJ whole genome shotgun (WGS) entry which is preliminary data.</text>
</comment>
<name>A0AA35ST11_GEOBA</name>
<proteinExistence type="predicted"/>
<keyword evidence="11" id="KW-1185">Reference proteome</keyword>
<dbReference type="InterPro" id="IPR035394">
    <property type="entry name" value="Glyco_hydro_59_dom"/>
</dbReference>
<evidence type="ECO:0000256" key="4">
    <source>
        <dbReference type="ARBA" id="ARBA00023157"/>
    </source>
</evidence>